<sequence>MIIPKENRLAIYRYLFQEGVLVAKKDFKLEKHPNIESVSNLEVLATLKSFKSKKFVTESFNWQYYYWVLTDEGVKYLSQYLQLPESVVPATHKKQATRATTYGRPHGDEKRTGPSGEFDPSFNRDRRGPRPQGARTYRRDTREERPAAPAATQQ</sequence>
<keyword evidence="3" id="KW-0963">Cytoplasm</keyword>
<dbReference type="AlphaFoldDB" id="A0A8J4PQG8"/>
<dbReference type="PANTHER" id="PTHR12146">
    <property type="entry name" value="40S RIBOSOMAL PROTEIN S10"/>
    <property type="match status" value="1"/>
</dbReference>
<evidence type="ECO:0000313" key="9">
    <source>
        <dbReference type="Proteomes" id="UP000695562"/>
    </source>
</evidence>
<evidence type="ECO:0000313" key="8">
    <source>
        <dbReference type="EMBL" id="KAF2070940.1"/>
    </source>
</evidence>
<dbReference type="GO" id="GO:0003723">
    <property type="term" value="F:RNA binding"/>
    <property type="evidence" value="ECO:0007669"/>
    <property type="project" value="TreeGrafter"/>
</dbReference>
<dbReference type="Pfam" id="PF03501">
    <property type="entry name" value="S10_plectin"/>
    <property type="match status" value="1"/>
</dbReference>
<dbReference type="EMBL" id="AJWJ01000430">
    <property type="protein sequence ID" value="KAF2070940.1"/>
    <property type="molecule type" value="Genomic_DNA"/>
</dbReference>
<dbReference type="Gene3D" id="1.10.10.10">
    <property type="entry name" value="Winged helix-like DNA-binding domain superfamily/Winged helix DNA-binding domain"/>
    <property type="match status" value="1"/>
</dbReference>
<evidence type="ECO:0000256" key="2">
    <source>
        <dbReference type="ARBA" id="ARBA00007278"/>
    </source>
</evidence>
<reference evidence="8" key="1">
    <citation type="submission" date="2020-01" db="EMBL/GenBank/DDBJ databases">
        <title>Development of genomics and gene disruption for Polysphondylium violaceum indicates a role for the polyketide synthase stlB in stalk morphogenesis.</title>
        <authorList>
            <person name="Narita B."/>
            <person name="Kawabe Y."/>
            <person name="Kin K."/>
            <person name="Saito T."/>
            <person name="Gibbs R."/>
            <person name="Kuspa A."/>
            <person name="Muzny D."/>
            <person name="Queller D."/>
            <person name="Richards S."/>
            <person name="Strassman J."/>
            <person name="Sucgang R."/>
            <person name="Worley K."/>
            <person name="Schaap P."/>
        </authorList>
    </citation>
    <scope>NUCLEOTIDE SEQUENCE</scope>
    <source>
        <strain evidence="8">QSvi11</strain>
    </source>
</reference>
<evidence type="ECO:0000256" key="6">
    <source>
        <dbReference type="SAM" id="MobiDB-lite"/>
    </source>
</evidence>
<name>A0A8J4PQG8_9MYCE</name>
<dbReference type="InterPro" id="IPR037447">
    <property type="entry name" value="Ribosomal_eS10"/>
</dbReference>
<keyword evidence="5" id="KW-0687">Ribonucleoprotein</keyword>
<dbReference type="InterPro" id="IPR036388">
    <property type="entry name" value="WH-like_DNA-bd_sf"/>
</dbReference>
<keyword evidence="4" id="KW-0689">Ribosomal protein</keyword>
<dbReference type="OrthoDB" id="5211809at2759"/>
<organism evidence="8 9">
    <name type="scientific">Polysphondylium violaceum</name>
    <dbReference type="NCBI Taxonomy" id="133409"/>
    <lineage>
        <taxon>Eukaryota</taxon>
        <taxon>Amoebozoa</taxon>
        <taxon>Evosea</taxon>
        <taxon>Eumycetozoa</taxon>
        <taxon>Dictyostelia</taxon>
        <taxon>Dictyosteliales</taxon>
        <taxon>Dictyosteliaceae</taxon>
        <taxon>Polysphondylium</taxon>
    </lineage>
</organism>
<evidence type="ECO:0000256" key="5">
    <source>
        <dbReference type="ARBA" id="ARBA00023274"/>
    </source>
</evidence>
<dbReference type="InterPro" id="IPR005326">
    <property type="entry name" value="Plectin_eS10_N"/>
</dbReference>
<evidence type="ECO:0000256" key="3">
    <source>
        <dbReference type="ARBA" id="ARBA00022490"/>
    </source>
</evidence>
<evidence type="ECO:0000256" key="4">
    <source>
        <dbReference type="ARBA" id="ARBA00022980"/>
    </source>
</evidence>
<dbReference type="Proteomes" id="UP000695562">
    <property type="component" value="Unassembled WGS sequence"/>
</dbReference>
<dbReference type="GO" id="GO:0022627">
    <property type="term" value="C:cytosolic small ribosomal subunit"/>
    <property type="evidence" value="ECO:0007669"/>
    <property type="project" value="TreeGrafter"/>
</dbReference>
<keyword evidence="9" id="KW-1185">Reference proteome</keyword>
<accession>A0A8J4PQG8</accession>
<gene>
    <name evidence="8" type="ORF">CYY_007746</name>
</gene>
<comment type="subcellular location">
    <subcellularLocation>
        <location evidence="1">Cytoplasm</location>
    </subcellularLocation>
</comment>
<dbReference type="FunFam" id="1.10.10.10:FF:000025">
    <property type="entry name" value="40S ribosomal protein S10"/>
    <property type="match status" value="1"/>
</dbReference>
<comment type="caution">
    <text evidence="8">The sequence shown here is derived from an EMBL/GenBank/DDBJ whole genome shotgun (WGS) entry which is preliminary data.</text>
</comment>
<evidence type="ECO:0000259" key="7">
    <source>
        <dbReference type="Pfam" id="PF03501"/>
    </source>
</evidence>
<feature type="compositionally biased region" description="Basic and acidic residues" evidence="6">
    <location>
        <begin position="137"/>
        <end position="146"/>
    </location>
</feature>
<protein>
    <recommendedName>
        <fullName evidence="7">Plectin/eS10 N-terminal domain-containing protein</fullName>
    </recommendedName>
</protein>
<feature type="region of interest" description="Disordered" evidence="6">
    <location>
        <begin position="88"/>
        <end position="154"/>
    </location>
</feature>
<proteinExistence type="inferred from homology"/>
<feature type="domain" description="Plectin/eS10 N-terminal" evidence="7">
    <location>
        <begin position="3"/>
        <end position="95"/>
    </location>
</feature>
<dbReference type="GO" id="GO:0003735">
    <property type="term" value="F:structural constituent of ribosome"/>
    <property type="evidence" value="ECO:0007669"/>
    <property type="project" value="TreeGrafter"/>
</dbReference>
<dbReference type="PANTHER" id="PTHR12146:SF0">
    <property type="entry name" value="RIBOSOMAL PROTEIN S10"/>
    <property type="match status" value="1"/>
</dbReference>
<evidence type="ECO:0000256" key="1">
    <source>
        <dbReference type="ARBA" id="ARBA00004496"/>
    </source>
</evidence>
<comment type="similarity">
    <text evidence="2">Belongs to the eukaryotic ribosomal protein eS10 family.</text>
</comment>